<dbReference type="PANTHER" id="PTHR43133">
    <property type="entry name" value="RNA POLYMERASE ECF-TYPE SIGMA FACTO"/>
    <property type="match status" value="1"/>
</dbReference>
<dbReference type="Pfam" id="PF08281">
    <property type="entry name" value="Sigma70_r4_2"/>
    <property type="match status" value="1"/>
</dbReference>
<dbReference type="NCBIfam" id="TIGR02937">
    <property type="entry name" value="sigma70-ECF"/>
    <property type="match status" value="1"/>
</dbReference>
<name>B9XNH1_PEDPL</name>
<evidence type="ECO:0000256" key="6">
    <source>
        <dbReference type="SAM" id="MobiDB-lite"/>
    </source>
</evidence>
<keyword evidence="2" id="KW-0805">Transcription regulation</keyword>
<dbReference type="GO" id="GO:0006352">
    <property type="term" value="P:DNA-templated transcription initiation"/>
    <property type="evidence" value="ECO:0007669"/>
    <property type="project" value="InterPro"/>
</dbReference>
<evidence type="ECO:0000256" key="3">
    <source>
        <dbReference type="ARBA" id="ARBA00023082"/>
    </source>
</evidence>
<dbReference type="EMBL" id="ABOX02000040">
    <property type="protein sequence ID" value="EEF58630.1"/>
    <property type="molecule type" value="Genomic_DNA"/>
</dbReference>
<dbReference type="SUPFAM" id="SSF88946">
    <property type="entry name" value="Sigma2 domain of RNA polymerase sigma factors"/>
    <property type="match status" value="1"/>
</dbReference>
<evidence type="ECO:0000313" key="10">
    <source>
        <dbReference type="Proteomes" id="UP000003688"/>
    </source>
</evidence>
<keyword evidence="5" id="KW-0804">Transcription</keyword>
<dbReference type="InterPro" id="IPR039425">
    <property type="entry name" value="RNA_pol_sigma-70-like"/>
</dbReference>
<evidence type="ECO:0000259" key="7">
    <source>
        <dbReference type="Pfam" id="PF04542"/>
    </source>
</evidence>
<dbReference type="Gene3D" id="1.10.1740.10">
    <property type="match status" value="1"/>
</dbReference>
<proteinExistence type="inferred from homology"/>
<feature type="domain" description="RNA polymerase sigma-70 region 2" evidence="7">
    <location>
        <begin position="28"/>
        <end position="92"/>
    </location>
</feature>
<evidence type="ECO:0000256" key="1">
    <source>
        <dbReference type="ARBA" id="ARBA00010641"/>
    </source>
</evidence>
<keyword evidence="4" id="KW-0238">DNA-binding</keyword>
<evidence type="ECO:0000256" key="5">
    <source>
        <dbReference type="ARBA" id="ARBA00023163"/>
    </source>
</evidence>
<dbReference type="SUPFAM" id="SSF88659">
    <property type="entry name" value="Sigma3 and sigma4 domains of RNA polymerase sigma factors"/>
    <property type="match status" value="1"/>
</dbReference>
<reference evidence="9 10" key="1">
    <citation type="journal article" date="2011" name="J. Bacteriol.">
        <title>Genome sequence of 'Pedosphaera parvula' Ellin514, an aerobic Verrucomicrobial isolate from pasture soil.</title>
        <authorList>
            <person name="Kant R."/>
            <person name="van Passel M.W."/>
            <person name="Sangwan P."/>
            <person name="Palva A."/>
            <person name="Lucas S."/>
            <person name="Copeland A."/>
            <person name="Lapidus A."/>
            <person name="Glavina Del Rio T."/>
            <person name="Dalin E."/>
            <person name="Tice H."/>
            <person name="Bruce D."/>
            <person name="Goodwin L."/>
            <person name="Pitluck S."/>
            <person name="Chertkov O."/>
            <person name="Larimer F.W."/>
            <person name="Land M.L."/>
            <person name="Hauser L."/>
            <person name="Brettin T.S."/>
            <person name="Detter J.C."/>
            <person name="Han S."/>
            <person name="de Vos W.M."/>
            <person name="Janssen P.H."/>
            <person name="Smidt H."/>
        </authorList>
    </citation>
    <scope>NUCLEOTIDE SEQUENCE [LARGE SCALE GENOMIC DNA]</scope>
    <source>
        <strain evidence="9 10">Ellin514</strain>
    </source>
</reference>
<evidence type="ECO:0000259" key="8">
    <source>
        <dbReference type="Pfam" id="PF08281"/>
    </source>
</evidence>
<dbReference type="STRING" id="320771.Cflav_PD1531"/>
<gene>
    <name evidence="9" type="ORF">Cflav_PD1531</name>
</gene>
<dbReference type="InterPro" id="IPR014284">
    <property type="entry name" value="RNA_pol_sigma-70_dom"/>
</dbReference>
<dbReference type="GO" id="GO:0003677">
    <property type="term" value="F:DNA binding"/>
    <property type="evidence" value="ECO:0007669"/>
    <property type="project" value="UniProtKB-KW"/>
</dbReference>
<evidence type="ECO:0000313" key="9">
    <source>
        <dbReference type="EMBL" id="EEF58630.1"/>
    </source>
</evidence>
<accession>B9XNH1</accession>
<dbReference type="PANTHER" id="PTHR43133:SF8">
    <property type="entry name" value="RNA POLYMERASE SIGMA FACTOR HI_1459-RELATED"/>
    <property type="match status" value="1"/>
</dbReference>
<feature type="domain" description="RNA polymerase sigma factor 70 region 4 type 2" evidence="8">
    <location>
        <begin position="129"/>
        <end position="174"/>
    </location>
</feature>
<protein>
    <submittedName>
        <fullName evidence="9">RNA polymerase, sigma-24 subunit, ECF subfamily</fullName>
    </submittedName>
</protein>
<dbReference type="InterPro" id="IPR036388">
    <property type="entry name" value="WH-like_DNA-bd_sf"/>
</dbReference>
<dbReference type="InterPro" id="IPR013249">
    <property type="entry name" value="RNA_pol_sigma70_r4_t2"/>
</dbReference>
<dbReference type="RefSeq" id="WP_007417358.1">
    <property type="nucleotide sequence ID" value="NZ_ABOX02000040.1"/>
</dbReference>
<dbReference type="InterPro" id="IPR013324">
    <property type="entry name" value="RNA_pol_sigma_r3/r4-like"/>
</dbReference>
<dbReference type="GO" id="GO:0016987">
    <property type="term" value="F:sigma factor activity"/>
    <property type="evidence" value="ECO:0007669"/>
    <property type="project" value="UniProtKB-KW"/>
</dbReference>
<feature type="region of interest" description="Disordered" evidence="6">
    <location>
        <begin position="183"/>
        <end position="221"/>
    </location>
</feature>
<keyword evidence="10" id="KW-1185">Reference proteome</keyword>
<comment type="similarity">
    <text evidence="1">Belongs to the sigma-70 factor family. ECF subfamily.</text>
</comment>
<dbReference type="Proteomes" id="UP000003688">
    <property type="component" value="Unassembled WGS sequence"/>
</dbReference>
<dbReference type="InterPro" id="IPR007627">
    <property type="entry name" value="RNA_pol_sigma70_r2"/>
</dbReference>
<organism evidence="9 10">
    <name type="scientific">Pedosphaera parvula (strain Ellin514)</name>
    <dbReference type="NCBI Taxonomy" id="320771"/>
    <lineage>
        <taxon>Bacteria</taxon>
        <taxon>Pseudomonadati</taxon>
        <taxon>Verrucomicrobiota</taxon>
        <taxon>Pedosphaerae</taxon>
        <taxon>Pedosphaerales</taxon>
        <taxon>Pedosphaeraceae</taxon>
        <taxon>Pedosphaera</taxon>
    </lineage>
</organism>
<comment type="caution">
    <text evidence="9">The sequence shown here is derived from an EMBL/GenBank/DDBJ whole genome shotgun (WGS) entry which is preliminary data.</text>
</comment>
<sequence length="221" mass="24817">MAWEIKTVSDEELARLTQVGSLSAFEKLVYRYEGRIHRFVANLCRNDADAREITQDTFVRAFQAIAQFDLSKKFAPWLFTIARRKSIDHHRATPPMADEPVPDQTDHDDPASQLARKEARQGLWSTARQHLPPLQFEALWLKYAEEMSVEEIAQVLRKTRTHVKVLLFRARTTLGHEIEIAGKAPNQPNGVATAGSKPKETPGLQTGPAAARLKQSGLGLV</sequence>
<dbReference type="OrthoDB" id="2470848at2"/>
<dbReference type="InterPro" id="IPR013325">
    <property type="entry name" value="RNA_pol_sigma_r2"/>
</dbReference>
<feature type="compositionally biased region" description="Basic and acidic residues" evidence="6">
    <location>
        <begin position="104"/>
        <end position="119"/>
    </location>
</feature>
<dbReference type="AlphaFoldDB" id="B9XNH1"/>
<dbReference type="Pfam" id="PF04542">
    <property type="entry name" value="Sigma70_r2"/>
    <property type="match status" value="1"/>
</dbReference>
<evidence type="ECO:0000256" key="2">
    <source>
        <dbReference type="ARBA" id="ARBA00023015"/>
    </source>
</evidence>
<evidence type="ECO:0000256" key="4">
    <source>
        <dbReference type="ARBA" id="ARBA00023125"/>
    </source>
</evidence>
<dbReference type="Gene3D" id="1.10.10.10">
    <property type="entry name" value="Winged helix-like DNA-binding domain superfamily/Winged helix DNA-binding domain"/>
    <property type="match status" value="1"/>
</dbReference>
<feature type="region of interest" description="Disordered" evidence="6">
    <location>
        <begin position="90"/>
        <end position="119"/>
    </location>
</feature>
<keyword evidence="3" id="KW-0731">Sigma factor</keyword>